<proteinExistence type="predicted"/>
<feature type="transmembrane region" description="Helical" evidence="2">
    <location>
        <begin position="614"/>
        <end position="640"/>
    </location>
</feature>
<dbReference type="AlphaFoldDB" id="R7Z3D8"/>
<gene>
    <name evidence="4" type="ORF">W97_07802</name>
</gene>
<evidence type="ECO:0000313" key="4">
    <source>
        <dbReference type="EMBL" id="EON68544.1"/>
    </source>
</evidence>
<accession>R7Z3D8</accession>
<evidence type="ECO:0000256" key="1">
    <source>
        <dbReference type="SAM" id="MobiDB-lite"/>
    </source>
</evidence>
<protein>
    <submittedName>
        <fullName evidence="4">Uncharacterized protein</fullName>
    </submittedName>
</protein>
<keyword evidence="2" id="KW-0472">Membrane</keyword>
<feature type="region of interest" description="Disordered" evidence="1">
    <location>
        <begin position="716"/>
        <end position="750"/>
    </location>
</feature>
<sequence>MASSLLATLGMLVLAIVSPITPLGLSTHVGSASPRSVTFSYVPDTSPMGQATISHADYVNNRLCGAFLLLNCPGSWAGYDTTRNETGWYANSSTLDAYMSSTIAPNITEVFTSGTNGDGSTVSSVFDIAWRSFIVYGNATAPAENESQWVDHGRSRARGSFQYSQSFILNNRYEAIEGLIVDTISGAIGFRNHTMPPSLDTGFEWSETLLWIEPETICVDMNLTLDYSIASPKQPGSALDARLTDHGGISNITRHYPYLDLNQSQTRPLLYERAWKGAVTTNSNLMTYYNLTRNETFLGQTFKLSGPIAGVYIAPNRISASGFGSSSMIQMPSPLYFDSSSVRLNETLSSNYTPKYIDASITTRGFGGRDNISINTIMVATGMILGAGIQVDNSGNRIPRSGSVRLDPFTNWTHPLFSCATALRASIKNVTFQSNGASLLPNLNIKAIGPPSYPSDDTQPLWAVEKPGLLIGDVNPFWGLISPDHASSPYLETVQKEFLYLPAGSAASGGIGTMSGDASAGASAPIGALKNAYDITTRDTVDYSGATSYPLFLKWQSLSRNASSAGSIINLIWTDIMANAVVGTKSVLSRPNTTDLTSVMVYATPFEQSIRYNFIYAIPAFCFALLYLALFLTCVLLFVFGRISLRTLRMLLNHTAAGRAAITERHPDAVQVNAGTREWCSTLGKEEIRIKKSMARQENKPLNGIYYSSVQQSGVLTESGPKSESNSQDGLAWQEQAGQKIPDAVVPQRR</sequence>
<name>R7Z3D8_CONA1</name>
<keyword evidence="2" id="KW-0812">Transmembrane</keyword>
<dbReference type="HOGENOM" id="CLU_009663_0_0_1"/>
<dbReference type="OMA" id="RWTEDIT"/>
<feature type="compositionally biased region" description="Polar residues" evidence="1">
    <location>
        <begin position="716"/>
        <end position="729"/>
    </location>
</feature>
<feature type="chain" id="PRO_5004461380" evidence="3">
    <location>
        <begin position="27"/>
        <end position="750"/>
    </location>
</feature>
<evidence type="ECO:0000313" key="5">
    <source>
        <dbReference type="Proteomes" id="UP000016924"/>
    </source>
</evidence>
<dbReference type="Proteomes" id="UP000016924">
    <property type="component" value="Unassembled WGS sequence"/>
</dbReference>
<dbReference type="STRING" id="1168221.R7Z3D8"/>
<dbReference type="RefSeq" id="XP_007783861.1">
    <property type="nucleotide sequence ID" value="XM_007785671.1"/>
</dbReference>
<reference evidence="5" key="1">
    <citation type="submission" date="2012-06" db="EMBL/GenBank/DDBJ databases">
        <title>The genome sequence of Coniosporium apollinis CBS 100218.</title>
        <authorList>
            <consortium name="The Broad Institute Genome Sequencing Platform"/>
            <person name="Cuomo C."/>
            <person name="Gorbushina A."/>
            <person name="Noack S."/>
            <person name="Walker B."/>
            <person name="Young S.K."/>
            <person name="Zeng Q."/>
            <person name="Gargeya S."/>
            <person name="Fitzgerald M."/>
            <person name="Haas B."/>
            <person name="Abouelleil A."/>
            <person name="Alvarado L."/>
            <person name="Arachchi H.M."/>
            <person name="Berlin A.M."/>
            <person name="Chapman S.B."/>
            <person name="Goldberg J."/>
            <person name="Griggs A."/>
            <person name="Gujja S."/>
            <person name="Hansen M."/>
            <person name="Howarth C."/>
            <person name="Imamovic A."/>
            <person name="Larimer J."/>
            <person name="McCowan C."/>
            <person name="Montmayeur A."/>
            <person name="Murphy C."/>
            <person name="Neiman D."/>
            <person name="Pearson M."/>
            <person name="Priest M."/>
            <person name="Roberts A."/>
            <person name="Saif S."/>
            <person name="Shea T."/>
            <person name="Sisk P."/>
            <person name="Sykes S."/>
            <person name="Wortman J."/>
            <person name="Nusbaum C."/>
            <person name="Birren B."/>
        </authorList>
    </citation>
    <scope>NUCLEOTIDE SEQUENCE [LARGE SCALE GENOMIC DNA]</scope>
    <source>
        <strain evidence="5">CBS 100218</strain>
    </source>
</reference>
<evidence type="ECO:0000256" key="2">
    <source>
        <dbReference type="SAM" id="Phobius"/>
    </source>
</evidence>
<dbReference type="GeneID" id="19905113"/>
<keyword evidence="2" id="KW-1133">Transmembrane helix</keyword>
<organism evidence="4 5">
    <name type="scientific">Coniosporium apollinis (strain CBS 100218)</name>
    <name type="common">Rock-inhabiting black yeast</name>
    <dbReference type="NCBI Taxonomy" id="1168221"/>
    <lineage>
        <taxon>Eukaryota</taxon>
        <taxon>Fungi</taxon>
        <taxon>Dikarya</taxon>
        <taxon>Ascomycota</taxon>
        <taxon>Pezizomycotina</taxon>
        <taxon>Dothideomycetes</taxon>
        <taxon>Dothideomycetes incertae sedis</taxon>
        <taxon>Coniosporium</taxon>
    </lineage>
</organism>
<feature type="signal peptide" evidence="3">
    <location>
        <begin position="1"/>
        <end position="26"/>
    </location>
</feature>
<keyword evidence="3" id="KW-0732">Signal</keyword>
<dbReference type="OrthoDB" id="3034003at2759"/>
<keyword evidence="5" id="KW-1185">Reference proteome</keyword>
<evidence type="ECO:0000256" key="3">
    <source>
        <dbReference type="SAM" id="SignalP"/>
    </source>
</evidence>
<dbReference type="EMBL" id="JH767598">
    <property type="protein sequence ID" value="EON68544.1"/>
    <property type="molecule type" value="Genomic_DNA"/>
</dbReference>
<dbReference type="eggNOG" id="ENOG502RYID">
    <property type="taxonomic scope" value="Eukaryota"/>
</dbReference>